<dbReference type="STRING" id="450851.PHZ_c0772"/>
<accession>B4RG62</accession>
<dbReference type="eggNOG" id="COG1506">
    <property type="taxonomic scope" value="Bacteria"/>
</dbReference>
<name>B4RG62_PHEZH</name>
<dbReference type="KEGG" id="pzu:PHZ_c0772"/>
<feature type="domain" description="Peptidase S9 prolyl oligopeptidase catalytic" evidence="3">
    <location>
        <begin position="425"/>
        <end position="635"/>
    </location>
</feature>
<dbReference type="OrthoDB" id="128799at2"/>
<dbReference type="GO" id="GO:0006508">
    <property type="term" value="P:proteolysis"/>
    <property type="evidence" value="ECO:0007669"/>
    <property type="project" value="InterPro"/>
</dbReference>
<protein>
    <submittedName>
        <fullName evidence="4">Prolyl oligopeptidase family protein</fullName>
    </submittedName>
</protein>
<evidence type="ECO:0000313" key="5">
    <source>
        <dbReference type="Proteomes" id="UP000001868"/>
    </source>
</evidence>
<keyword evidence="2" id="KW-0732">Signal</keyword>
<dbReference type="Proteomes" id="UP000001868">
    <property type="component" value="Chromosome"/>
</dbReference>
<dbReference type="Gene3D" id="3.40.50.1820">
    <property type="entry name" value="alpha/beta hydrolase"/>
    <property type="match status" value="1"/>
</dbReference>
<dbReference type="InterPro" id="IPR029058">
    <property type="entry name" value="AB_hydrolase_fold"/>
</dbReference>
<keyword evidence="5" id="KW-1185">Reference proteome</keyword>
<dbReference type="InterPro" id="IPR001375">
    <property type="entry name" value="Peptidase_S9_cat"/>
</dbReference>
<proteinExistence type="predicted"/>
<dbReference type="AlphaFoldDB" id="B4RG62"/>
<dbReference type="GO" id="GO:0004252">
    <property type="term" value="F:serine-type endopeptidase activity"/>
    <property type="evidence" value="ECO:0007669"/>
    <property type="project" value="TreeGrafter"/>
</dbReference>
<feature type="chain" id="PRO_5002822125" evidence="2">
    <location>
        <begin position="23"/>
        <end position="639"/>
    </location>
</feature>
<dbReference type="PANTHER" id="PTHR42776">
    <property type="entry name" value="SERINE PEPTIDASE S9 FAMILY MEMBER"/>
    <property type="match status" value="1"/>
</dbReference>
<dbReference type="Pfam" id="PF00326">
    <property type="entry name" value="Peptidase_S9"/>
    <property type="match status" value="1"/>
</dbReference>
<feature type="signal peptide" evidence="2">
    <location>
        <begin position="1"/>
        <end position="22"/>
    </location>
</feature>
<dbReference type="PANTHER" id="PTHR42776:SF27">
    <property type="entry name" value="DIPEPTIDYL PEPTIDASE FAMILY MEMBER 6"/>
    <property type="match status" value="1"/>
</dbReference>
<reference evidence="4 5" key="1">
    <citation type="journal article" date="2008" name="BMC Genomics">
        <title>Complete genome of Phenylobacterium zucineum - a novel facultative intracellular bacterium isolated from human erythroleukemia cell line K562.</title>
        <authorList>
            <person name="Luo Y."/>
            <person name="Xu X."/>
            <person name="Ding Z."/>
            <person name="Liu Z."/>
            <person name="Zhang B."/>
            <person name="Yan Z."/>
            <person name="Sun J."/>
            <person name="Hu S."/>
            <person name="Hu X."/>
        </authorList>
    </citation>
    <scope>NUCLEOTIDE SEQUENCE [LARGE SCALE GENOMIC DNA]</scope>
    <source>
        <strain evidence="4 5">HLK1</strain>
    </source>
</reference>
<keyword evidence="1" id="KW-0378">Hydrolase</keyword>
<evidence type="ECO:0000256" key="1">
    <source>
        <dbReference type="ARBA" id="ARBA00022801"/>
    </source>
</evidence>
<evidence type="ECO:0000256" key="2">
    <source>
        <dbReference type="SAM" id="SignalP"/>
    </source>
</evidence>
<dbReference type="SUPFAM" id="SSF53474">
    <property type="entry name" value="alpha/beta-Hydrolases"/>
    <property type="match status" value="1"/>
</dbReference>
<dbReference type="EMBL" id="CP000747">
    <property type="protein sequence ID" value="ACG77186.1"/>
    <property type="molecule type" value="Genomic_DNA"/>
</dbReference>
<gene>
    <name evidence="4" type="ordered locus">PHZ_c0772</name>
</gene>
<dbReference type="SUPFAM" id="SSF50969">
    <property type="entry name" value="YVTN repeat-like/Quinoprotein amine dehydrogenase"/>
    <property type="match status" value="1"/>
</dbReference>
<organism evidence="4 5">
    <name type="scientific">Phenylobacterium zucineum (strain HLK1)</name>
    <dbReference type="NCBI Taxonomy" id="450851"/>
    <lineage>
        <taxon>Bacteria</taxon>
        <taxon>Pseudomonadati</taxon>
        <taxon>Pseudomonadota</taxon>
        <taxon>Alphaproteobacteria</taxon>
        <taxon>Caulobacterales</taxon>
        <taxon>Caulobacteraceae</taxon>
        <taxon>Phenylobacterium</taxon>
    </lineage>
</organism>
<evidence type="ECO:0000259" key="3">
    <source>
        <dbReference type="Pfam" id="PF00326"/>
    </source>
</evidence>
<dbReference type="InterPro" id="IPR011044">
    <property type="entry name" value="Quino_amine_DH_bsu"/>
</dbReference>
<dbReference type="HOGENOM" id="CLU_008615_3_1_5"/>
<sequence length="639" mass="69728">MVLARMLAALAFGLALCATASAAPLEAYGRLPNMEALSISPSGHALAMIVTNGERRVVAVQDLGQKKLVFRGDAGDTKVRQVMWAGDKHLVIVASTTAAPMDILHSRREWLLGFVVDIESGKSQMLLRNVADVSAMNALADMPQVRLVDGKPVIFVEGIVFQDGKGNVALFRNHLGAPTTRLLQKGENGTVDWVIGPEGEPLGQEIYDTHRGRWSLKLRTAGGWREVMTAQGLDTPYVLGLGRDGRSVMVAVSDDEERASWQEVTLEGPAGSPILAQDDQSPIYDPRDGRLVGHRSLVGDEHAYTFFDEGDAKVWKAIRAAFPEDSVELVSWSDDRRKIIVHLDSATHGSAFSLVDLDTGRASWLGDEYNDLKPEDIAAKRPLRFKAADGLELTGYLTLPRGRPEKNLPLVVFPHGGPASRDTPGFDWWAQGMASRGYAVLQVNFRGSEGLGGELLEAGYGEWGRKMQTDLSDGVRWLASQGVIDPRRVCIVGASYGGYAALAGATIDRGVYRCAVSVAGVSDLKRHVAYSRTRGGRTSERYWTRFIGAEDLGDPVMRIYSPALLADQADIPVLLIHGKDDTVVPLEQSRIMDEALRKAGKPVELIVQKGADHWLSRGDTRLETLQATITFLERHNPPN</sequence>
<evidence type="ECO:0000313" key="4">
    <source>
        <dbReference type="EMBL" id="ACG77186.1"/>
    </source>
</evidence>